<comment type="caution">
    <text evidence="1">The sequence shown here is derived from an EMBL/GenBank/DDBJ whole genome shotgun (WGS) entry which is preliminary data.</text>
</comment>
<protein>
    <submittedName>
        <fullName evidence="1">Uncharacterized protein</fullName>
    </submittedName>
</protein>
<dbReference type="AlphaFoldDB" id="K6DHF3"/>
<dbReference type="RefSeq" id="WP_003330964.1">
    <property type="nucleotide sequence ID" value="NZ_AJLR01000046.1"/>
</dbReference>
<keyword evidence="2" id="KW-1185">Reference proteome</keyword>
<dbReference type="PATRIC" id="fig|1131731.3.peg.1773"/>
<sequence>MKVDNLFHATQELNNAISSLYQANSRILNEKRIPDEIKQELKDIKEQLFKTLGKIHKIQAE</sequence>
<gene>
    <name evidence="1" type="ORF">BAZO_08486</name>
</gene>
<organism evidence="1 2">
    <name type="scientific">Schinkia azotoformans LMG 9581</name>
    <dbReference type="NCBI Taxonomy" id="1131731"/>
    <lineage>
        <taxon>Bacteria</taxon>
        <taxon>Bacillati</taxon>
        <taxon>Bacillota</taxon>
        <taxon>Bacilli</taxon>
        <taxon>Bacillales</taxon>
        <taxon>Bacillaceae</taxon>
        <taxon>Calidifontibacillus/Schinkia group</taxon>
        <taxon>Schinkia</taxon>
    </lineage>
</organism>
<dbReference type="STRING" id="1131731.BAZO_08486"/>
<name>K6DHF3_SCHAZ</name>
<dbReference type="EMBL" id="AJLR01000046">
    <property type="protein sequence ID" value="EKN67513.1"/>
    <property type="molecule type" value="Genomic_DNA"/>
</dbReference>
<proteinExistence type="predicted"/>
<dbReference type="Proteomes" id="UP000006315">
    <property type="component" value="Unassembled WGS sequence"/>
</dbReference>
<reference evidence="1 2" key="1">
    <citation type="journal article" date="2012" name="Front. Microbiol.">
        <title>Redundancy and modularity in membrane-associated dissimilatory nitrate reduction in Bacillus.</title>
        <authorList>
            <person name="Heylen K."/>
            <person name="Keltjens J."/>
        </authorList>
    </citation>
    <scope>NUCLEOTIDE SEQUENCE [LARGE SCALE GENOMIC DNA]</scope>
    <source>
        <strain evidence="1 2">LMG 9581</strain>
    </source>
</reference>
<evidence type="ECO:0000313" key="2">
    <source>
        <dbReference type="Proteomes" id="UP000006315"/>
    </source>
</evidence>
<accession>K6DHF3</accession>
<evidence type="ECO:0000313" key="1">
    <source>
        <dbReference type="EMBL" id="EKN67513.1"/>
    </source>
</evidence>